<dbReference type="Proteomes" id="UP000006241">
    <property type="component" value="Unassembled WGS sequence"/>
</dbReference>
<feature type="chain" id="PRO_5002912255" evidence="1">
    <location>
        <begin position="28"/>
        <end position="240"/>
    </location>
</feature>
<reference evidence="2 3" key="1">
    <citation type="submission" date="2009-01" db="EMBL/GenBank/DDBJ databases">
        <authorList>
            <person name="Qin X."/>
            <person name="Bachman B."/>
            <person name="Battles P."/>
            <person name="Bell A."/>
            <person name="Bess C."/>
            <person name="Bickham C."/>
            <person name="Chaboub L."/>
            <person name="Chen D."/>
            <person name="Coyle M."/>
            <person name="Deiros D.R."/>
            <person name="Dinh H."/>
            <person name="Forbes L."/>
            <person name="Fowler G."/>
            <person name="Francisco L."/>
            <person name="Fu Q."/>
            <person name="Gubbala S."/>
            <person name="Hale W."/>
            <person name="Han Y."/>
            <person name="Hemphill L."/>
            <person name="Highlander S.K."/>
            <person name="Hirani K."/>
            <person name="Hogues M."/>
            <person name="Jackson L."/>
            <person name="Jakkamsetti A."/>
            <person name="Javaid M."/>
            <person name="Jiang H."/>
            <person name="Korchina V."/>
            <person name="Kovar C."/>
            <person name="Lara F."/>
            <person name="Lee S."/>
            <person name="Mata R."/>
            <person name="Mathew T."/>
            <person name="Moen C."/>
            <person name="Morales K."/>
            <person name="Munidasa M."/>
            <person name="Nazareth L."/>
            <person name="Ngo R."/>
            <person name="Nguyen L."/>
            <person name="Okwuonu G."/>
            <person name="Ongeri F."/>
            <person name="Patil S."/>
            <person name="Petrosino J."/>
            <person name="Pham C."/>
            <person name="Pham P."/>
            <person name="Pu L.-L."/>
            <person name="Puazo M."/>
            <person name="Raj R."/>
            <person name="Reid J."/>
            <person name="Rouhana J."/>
            <person name="Saada N."/>
            <person name="Shang Y."/>
            <person name="Simmons D."/>
            <person name="Thornton R."/>
            <person name="Warren J."/>
            <person name="Weissenberger G."/>
            <person name="Zhang J."/>
            <person name="Zhang L."/>
            <person name="Zhou C."/>
            <person name="Zhu D."/>
            <person name="Muzny D."/>
            <person name="Worley K."/>
            <person name="Gibbs R."/>
        </authorList>
    </citation>
    <scope>NUCLEOTIDE SEQUENCE [LARGE SCALE GENOMIC DNA]</scope>
    <source>
        <strain evidence="2 3">ATCC 33300</strain>
    </source>
</reference>
<evidence type="ECO:0000313" key="2">
    <source>
        <dbReference type="EMBL" id="EEI90627.1"/>
    </source>
</evidence>
<evidence type="ECO:0000313" key="3">
    <source>
        <dbReference type="Proteomes" id="UP000006241"/>
    </source>
</evidence>
<comment type="caution">
    <text evidence="2">The sequence shown here is derived from an EMBL/GenBank/DDBJ whole genome shotgun (WGS) entry which is preliminary data.</text>
</comment>
<keyword evidence="1" id="KW-0732">Signal</keyword>
<name>C2G2I5_SPHSI</name>
<accession>C2G2I5</accession>
<organism evidence="2 3">
    <name type="scientific">Sphingobacterium spiritivorum ATCC 33300</name>
    <dbReference type="NCBI Taxonomy" id="525372"/>
    <lineage>
        <taxon>Bacteria</taxon>
        <taxon>Pseudomonadati</taxon>
        <taxon>Bacteroidota</taxon>
        <taxon>Sphingobacteriia</taxon>
        <taxon>Sphingobacteriales</taxon>
        <taxon>Sphingobacteriaceae</taxon>
        <taxon>Sphingobacterium</taxon>
    </lineage>
</organism>
<proteinExistence type="predicted"/>
<dbReference type="EMBL" id="ACHB01000089">
    <property type="protein sequence ID" value="EEI90627.1"/>
    <property type="molecule type" value="Genomic_DNA"/>
</dbReference>
<dbReference type="HOGENOM" id="CLU_1155802_0_0_10"/>
<feature type="signal peptide" evidence="1">
    <location>
        <begin position="1"/>
        <end position="27"/>
    </location>
</feature>
<evidence type="ECO:0000256" key="1">
    <source>
        <dbReference type="SAM" id="SignalP"/>
    </source>
</evidence>
<gene>
    <name evidence="2" type="ORF">HMPREF0765_3791</name>
</gene>
<protein>
    <submittedName>
        <fullName evidence="2">Outer membrane insertion signal domain protein</fullName>
    </submittedName>
</protein>
<sequence>MINFTNMKRKYYILLILLLPVATQAYASTKDPIVQSTRFQQRKNSPFYNSWFAGAGIGGQIYFGDHNKQLSLGKRITPNFDLYGGKWINANTGIRVGVNGFQIKGLTQNGSHTTGEVYNAAEGLEKQSFKYVYAHADILVNMHNIIDGYDNERVYSLVPYAGIGVMMTTNEPKATKLSPNLGVLNTFVLTENLHFTADVRGNLVADSFDGEVGGRRGEGTLTVSLGISYTFKKRTFYNWR</sequence>
<dbReference type="AlphaFoldDB" id="C2G2I5"/>